<dbReference type="Gene3D" id="1.10.1660.10">
    <property type="match status" value="1"/>
</dbReference>
<name>A0A1U9V3H4_CUPNE</name>
<gene>
    <name evidence="4" type="ORF">BJN34_37160</name>
</gene>
<dbReference type="NCBIfam" id="TIGR02047">
    <property type="entry name" value="CadR-PbrR"/>
    <property type="match status" value="1"/>
</dbReference>
<evidence type="ECO:0000259" key="3">
    <source>
        <dbReference type="PROSITE" id="PS50937"/>
    </source>
</evidence>
<dbReference type="PROSITE" id="PS50937">
    <property type="entry name" value="HTH_MERR_2"/>
    <property type="match status" value="1"/>
</dbReference>
<dbReference type="AlphaFoldDB" id="A0A1U9V3H4"/>
<dbReference type="GO" id="GO:0003700">
    <property type="term" value="F:DNA-binding transcription factor activity"/>
    <property type="evidence" value="ECO:0007669"/>
    <property type="project" value="InterPro"/>
</dbReference>
<geneLocation type="plasmid" evidence="5">
    <name>penh91</name>
</geneLocation>
<sequence length="132" mass="15389">MMRIGELGKKADCPVQTVRFYESEGLLPEPARSQGNFRLYDDAHLQRLLFIRHCRAKDMTLEEIRQLLSFRDRPERDCGEVNALVDSHIAQVRTKMKELRELERELMDLRRSCDTARTSRECGVLNSLAEHA</sequence>
<dbReference type="PANTHER" id="PTHR30204">
    <property type="entry name" value="REDOX-CYCLING DRUG-SENSING TRANSCRIPTIONAL ACTIVATOR SOXR"/>
    <property type="match status" value="1"/>
</dbReference>
<keyword evidence="4" id="KW-0614">Plasmid</keyword>
<proteinExistence type="predicted"/>
<evidence type="ECO:0000256" key="2">
    <source>
        <dbReference type="SAM" id="Coils"/>
    </source>
</evidence>
<dbReference type="PRINTS" id="PR00040">
    <property type="entry name" value="HTHMERR"/>
</dbReference>
<dbReference type="RefSeq" id="WP_011255213.1">
    <property type="nucleotide sequence ID" value="NZ_CP017760.1"/>
</dbReference>
<dbReference type="GO" id="GO:0046872">
    <property type="term" value="F:metal ion binding"/>
    <property type="evidence" value="ECO:0007669"/>
    <property type="project" value="InterPro"/>
</dbReference>
<dbReference type="SUPFAM" id="SSF46955">
    <property type="entry name" value="Putative DNA-binding domain"/>
    <property type="match status" value="1"/>
</dbReference>
<feature type="coiled-coil region" evidence="2">
    <location>
        <begin position="85"/>
        <end position="119"/>
    </location>
</feature>
<dbReference type="Proteomes" id="UP000189627">
    <property type="component" value="Plasmid pENH91"/>
</dbReference>
<protein>
    <submittedName>
        <fullName evidence="4">Cd(II)/Pb(II)-responsive transcriptional regulator</fullName>
    </submittedName>
</protein>
<dbReference type="PANTHER" id="PTHR30204:SF92">
    <property type="entry name" value="HTH-TYPE TRANSCRIPTIONAL REGULATOR ZNTR"/>
    <property type="match status" value="1"/>
</dbReference>
<reference evidence="5" key="1">
    <citation type="submission" date="2017-02" db="EMBL/GenBank/DDBJ databases">
        <title>Complete genome sequence of Cupriavidus necator strain NH9, a 3-chlorobenzoate degrader.</title>
        <authorList>
            <person name="Moriuchi R."/>
            <person name="Dohra H."/>
            <person name="Ogawa N."/>
        </authorList>
    </citation>
    <scope>NUCLEOTIDE SEQUENCE [LARGE SCALE GENOMIC DNA]</scope>
    <source>
        <strain evidence="5">NH9</strain>
        <plasmid evidence="5">penh91</plasmid>
    </source>
</reference>
<dbReference type="SMART" id="SM00422">
    <property type="entry name" value="HTH_MERR"/>
    <property type="match status" value="1"/>
</dbReference>
<dbReference type="GO" id="GO:0045893">
    <property type="term" value="P:positive regulation of DNA-templated transcription"/>
    <property type="evidence" value="ECO:0007669"/>
    <property type="project" value="InterPro"/>
</dbReference>
<evidence type="ECO:0000313" key="4">
    <source>
        <dbReference type="EMBL" id="AQV99506.1"/>
    </source>
</evidence>
<dbReference type="GO" id="GO:0003677">
    <property type="term" value="F:DNA binding"/>
    <property type="evidence" value="ECO:0007669"/>
    <property type="project" value="UniProtKB-KW"/>
</dbReference>
<organism evidence="4 5">
    <name type="scientific">Cupriavidus necator</name>
    <name type="common">Alcaligenes eutrophus</name>
    <name type="synonym">Ralstonia eutropha</name>
    <dbReference type="NCBI Taxonomy" id="106590"/>
    <lineage>
        <taxon>Bacteria</taxon>
        <taxon>Pseudomonadati</taxon>
        <taxon>Pseudomonadota</taxon>
        <taxon>Betaproteobacteria</taxon>
        <taxon>Burkholderiales</taxon>
        <taxon>Burkholderiaceae</taxon>
        <taxon>Cupriavidus</taxon>
    </lineage>
</organism>
<dbReference type="KEGG" id="cuh:BJN34_37160"/>
<evidence type="ECO:0000256" key="1">
    <source>
        <dbReference type="ARBA" id="ARBA00023125"/>
    </source>
</evidence>
<dbReference type="OrthoDB" id="9808480at2"/>
<keyword evidence="2" id="KW-0175">Coiled coil</keyword>
<dbReference type="InterPro" id="IPR011791">
    <property type="entry name" value="CadR-PbrR"/>
</dbReference>
<dbReference type="InterPro" id="IPR009061">
    <property type="entry name" value="DNA-bd_dom_put_sf"/>
</dbReference>
<dbReference type="Pfam" id="PF13411">
    <property type="entry name" value="MerR_1"/>
    <property type="match status" value="1"/>
</dbReference>
<dbReference type="InterPro" id="IPR047057">
    <property type="entry name" value="MerR_fam"/>
</dbReference>
<dbReference type="CDD" id="cd04784">
    <property type="entry name" value="HTH_CadR-PbrR"/>
    <property type="match status" value="1"/>
</dbReference>
<keyword evidence="1" id="KW-0238">DNA-binding</keyword>
<evidence type="ECO:0000313" key="5">
    <source>
        <dbReference type="Proteomes" id="UP000189627"/>
    </source>
</evidence>
<feature type="domain" description="HTH merR-type" evidence="3">
    <location>
        <begin position="1"/>
        <end position="70"/>
    </location>
</feature>
<dbReference type="InterPro" id="IPR000551">
    <property type="entry name" value="MerR-type_HTH_dom"/>
</dbReference>
<accession>A0A1U9V3H4</accession>
<dbReference type="EMBL" id="CP017760">
    <property type="protein sequence ID" value="AQV99506.1"/>
    <property type="molecule type" value="Genomic_DNA"/>
</dbReference>